<keyword evidence="1" id="KW-0479">Metal-binding</keyword>
<name>A0A7M5XK93_9CNID</name>
<keyword evidence="1" id="KW-0862">Zinc</keyword>
<dbReference type="AlphaFoldDB" id="A0A7M5XK93"/>
<feature type="compositionally biased region" description="Basic and acidic residues" evidence="2">
    <location>
        <begin position="405"/>
        <end position="422"/>
    </location>
</feature>
<dbReference type="InterPro" id="IPR043502">
    <property type="entry name" value="DNA/RNA_pol_sf"/>
</dbReference>
<protein>
    <recommendedName>
        <fullName evidence="3">CCHC-type domain-containing protein</fullName>
    </recommendedName>
</protein>
<keyword evidence="5" id="KW-1185">Reference proteome</keyword>
<evidence type="ECO:0000256" key="1">
    <source>
        <dbReference type="PROSITE-ProRule" id="PRU00047"/>
    </source>
</evidence>
<dbReference type="GO" id="GO:0006508">
    <property type="term" value="P:proteolysis"/>
    <property type="evidence" value="ECO:0007669"/>
    <property type="project" value="InterPro"/>
</dbReference>
<dbReference type="RefSeq" id="XP_066925151.1">
    <property type="nucleotide sequence ID" value="XM_067069050.1"/>
</dbReference>
<dbReference type="EnsemblMetazoa" id="CLYHEMT025088.1">
    <property type="protein sequence ID" value="CLYHEMP025088.1"/>
    <property type="gene ID" value="CLYHEMG025088"/>
</dbReference>
<accession>A0A7M5XK93</accession>
<dbReference type="GeneID" id="136812522"/>
<feature type="domain" description="CCHC-type" evidence="3">
    <location>
        <begin position="370"/>
        <end position="386"/>
    </location>
</feature>
<dbReference type="SUPFAM" id="SSF56672">
    <property type="entry name" value="DNA/RNA polymerases"/>
    <property type="match status" value="1"/>
</dbReference>
<keyword evidence="1" id="KW-0863">Zinc-finger</keyword>
<proteinExistence type="predicted"/>
<dbReference type="InterPro" id="IPR001878">
    <property type="entry name" value="Znf_CCHC"/>
</dbReference>
<dbReference type="GO" id="GO:0003676">
    <property type="term" value="F:nucleic acid binding"/>
    <property type="evidence" value="ECO:0007669"/>
    <property type="project" value="InterPro"/>
</dbReference>
<dbReference type="InterPro" id="IPR001969">
    <property type="entry name" value="Aspartic_peptidase_AS"/>
</dbReference>
<evidence type="ECO:0000259" key="3">
    <source>
        <dbReference type="PROSITE" id="PS50158"/>
    </source>
</evidence>
<dbReference type="PROSITE" id="PS50158">
    <property type="entry name" value="ZF_CCHC"/>
    <property type="match status" value="1"/>
</dbReference>
<feature type="region of interest" description="Disordered" evidence="2">
    <location>
        <begin position="404"/>
        <end position="439"/>
    </location>
</feature>
<dbReference type="GO" id="GO:0008270">
    <property type="term" value="F:zinc ion binding"/>
    <property type="evidence" value="ECO:0007669"/>
    <property type="project" value="UniProtKB-KW"/>
</dbReference>
<dbReference type="Proteomes" id="UP000594262">
    <property type="component" value="Unplaced"/>
</dbReference>
<dbReference type="InterPro" id="IPR008737">
    <property type="entry name" value="DUF1758"/>
</dbReference>
<evidence type="ECO:0000313" key="5">
    <source>
        <dbReference type="Proteomes" id="UP000594262"/>
    </source>
</evidence>
<reference evidence="4" key="1">
    <citation type="submission" date="2021-01" db="UniProtKB">
        <authorList>
            <consortium name="EnsemblMetazoa"/>
        </authorList>
    </citation>
    <scope>IDENTIFICATION</scope>
</reference>
<dbReference type="PROSITE" id="PS00141">
    <property type="entry name" value="ASP_PROTEASE"/>
    <property type="match status" value="1"/>
</dbReference>
<dbReference type="SMART" id="SM00343">
    <property type="entry name" value="ZnF_C2HC"/>
    <property type="match status" value="2"/>
</dbReference>
<dbReference type="Pfam" id="PF03564">
    <property type="entry name" value="DUF1759"/>
    <property type="match status" value="1"/>
</dbReference>
<dbReference type="CDD" id="cd00303">
    <property type="entry name" value="retropepsin_like"/>
    <property type="match status" value="1"/>
</dbReference>
<dbReference type="PANTHER" id="PTHR47331:SF5">
    <property type="entry name" value="RIBONUCLEASE H"/>
    <property type="match status" value="1"/>
</dbReference>
<evidence type="ECO:0000256" key="2">
    <source>
        <dbReference type="SAM" id="MobiDB-lite"/>
    </source>
</evidence>
<organism evidence="4 5">
    <name type="scientific">Clytia hemisphaerica</name>
    <dbReference type="NCBI Taxonomy" id="252671"/>
    <lineage>
        <taxon>Eukaryota</taxon>
        <taxon>Metazoa</taxon>
        <taxon>Cnidaria</taxon>
        <taxon>Hydrozoa</taxon>
        <taxon>Hydroidolina</taxon>
        <taxon>Leptothecata</taxon>
        <taxon>Obeliida</taxon>
        <taxon>Clytiidae</taxon>
        <taxon>Clytia</taxon>
    </lineage>
</organism>
<dbReference type="Gene3D" id="4.10.60.10">
    <property type="entry name" value="Zinc finger, CCHC-type"/>
    <property type="match status" value="1"/>
</dbReference>
<evidence type="ECO:0000313" key="4">
    <source>
        <dbReference type="EnsemblMetazoa" id="CLYHEMP025088.1"/>
    </source>
</evidence>
<sequence>MADASKNKKRQRNGIVSYLNKTFLTKIKPCIDNVSGMSNGDWNDIFGHLNLFKQKLPIIVELNESISDAIGDDTGEEEGPYQKELENGMNLEFELQTQIEALERLLQSRQTSLPTSIPSPGVTPIAQVSDIQNLTASFQRTVELPMLQIKKFDGNPNDFQTFFESFEETIDKNKSLADVQKMGYLLSYVTGEAESCIKGLRLNEDNYEKALQMLRERFGQPQVLISHHVTKILDLENVWSITDVKALRNLYDCVETQLRNLTSLEMKPDEYGPMLIPVLMSKLPDELKLILSREKEWTFQNILEKLKIEIEAREKVKLRGEESTNMYTGGYQESRKFECIFCGKSNHKSYQCRTITKPKSRKDILIKQKRCFLCLKQGHSLRDCRSKNTCYTCNKRHHSSICFGKPKENQDTKKDTKTENEQKTPQQTEQQEEDPLETQSTYAGVGGTVLLQTAKATVRGTENESSGQYRILFDSGSQLSYVTPEVRKELKLRTIGKRELTIKSFGGAKQGKVLDVVELAIQTNTGPVKIEAYVSEICYPVKDQLTEVAQKNYKHLKGLELADSNSQKFINIDILIGSNFYWSFIDGRRVVKGRLGDPVAISSNLGFILSGAVQNNDETDCLTTHVLKVSVSDDEKLNELVEKFCDFESLGIKNSEFDMKTDDLVREKFEQSIQFENERYKVQLQEKEEHEILADNYKQSQIRLKGIWKKFSTNKELFESYNSIINEQKSKHVIETAPDETLTGKTHYLPHRPVVDERRSTTKVRMVYDASSKEKGCASLNEILETGPNLATKLFDTLLKFRTHNVAFVGDIEKAFLQIELCAEQRDLLRFLWFKDPEKIDFDVFENNEIIEYRLCRVIMGQRPPHFYYQPHFNTTQKITGNLTQIL</sequence>
<dbReference type="Pfam" id="PF05585">
    <property type="entry name" value="DUF1758"/>
    <property type="match status" value="1"/>
</dbReference>
<dbReference type="InterPro" id="IPR005312">
    <property type="entry name" value="DUF1759"/>
</dbReference>
<dbReference type="GO" id="GO:0004190">
    <property type="term" value="F:aspartic-type endopeptidase activity"/>
    <property type="evidence" value="ECO:0007669"/>
    <property type="project" value="InterPro"/>
</dbReference>
<dbReference type="PANTHER" id="PTHR47331">
    <property type="entry name" value="PHD-TYPE DOMAIN-CONTAINING PROTEIN"/>
    <property type="match status" value="1"/>
</dbReference>
<dbReference type="OrthoDB" id="5982841at2759"/>